<evidence type="ECO:0000313" key="2">
    <source>
        <dbReference type="EMBL" id="SOQ43932.1"/>
    </source>
</evidence>
<evidence type="ECO:0000256" key="1">
    <source>
        <dbReference type="SAM" id="MobiDB-lite"/>
    </source>
</evidence>
<sequence>MLNTKLTRIGKCACFQAEGAMGATLESQVAARQSPGRILRNAAHEYEPLAWFETSRVPRQTVTSMKPEHQPPTNQYKEAHIIKQPST</sequence>
<organism evidence="2">
    <name type="scientific">Spodoptera frugiperda</name>
    <name type="common">Fall armyworm</name>
    <dbReference type="NCBI Taxonomy" id="7108"/>
    <lineage>
        <taxon>Eukaryota</taxon>
        <taxon>Metazoa</taxon>
        <taxon>Ecdysozoa</taxon>
        <taxon>Arthropoda</taxon>
        <taxon>Hexapoda</taxon>
        <taxon>Insecta</taxon>
        <taxon>Pterygota</taxon>
        <taxon>Neoptera</taxon>
        <taxon>Endopterygota</taxon>
        <taxon>Lepidoptera</taxon>
        <taxon>Glossata</taxon>
        <taxon>Ditrysia</taxon>
        <taxon>Noctuoidea</taxon>
        <taxon>Noctuidae</taxon>
        <taxon>Amphipyrinae</taxon>
        <taxon>Spodoptera</taxon>
    </lineage>
</organism>
<reference evidence="2" key="1">
    <citation type="submission" date="2016-07" db="EMBL/GenBank/DDBJ databases">
        <authorList>
            <person name="Bretaudeau A."/>
        </authorList>
    </citation>
    <scope>NUCLEOTIDE SEQUENCE</scope>
    <source>
        <strain evidence="2">Rice</strain>
        <tissue evidence="2">Whole body</tissue>
    </source>
</reference>
<gene>
    <name evidence="2" type="ORF">SFRICE_031731</name>
</gene>
<accession>A0A2H1VTW1</accession>
<proteinExistence type="predicted"/>
<protein>
    <submittedName>
        <fullName evidence="2">SFRICE_031731</fullName>
    </submittedName>
</protein>
<dbReference type="EMBL" id="ODYU01004254">
    <property type="protein sequence ID" value="SOQ43932.1"/>
    <property type="molecule type" value="Genomic_DNA"/>
</dbReference>
<name>A0A2H1VTW1_SPOFR</name>
<dbReference type="AlphaFoldDB" id="A0A2H1VTW1"/>
<feature type="region of interest" description="Disordered" evidence="1">
    <location>
        <begin position="63"/>
        <end position="87"/>
    </location>
</feature>